<protein>
    <recommendedName>
        <fullName evidence="3">Response regulatory domain-containing protein</fullName>
    </recommendedName>
</protein>
<evidence type="ECO:0000313" key="2">
    <source>
        <dbReference type="Proteomes" id="UP000658690"/>
    </source>
</evidence>
<proteinExistence type="predicted"/>
<keyword evidence="2" id="KW-1185">Reference proteome</keyword>
<evidence type="ECO:0000313" key="1">
    <source>
        <dbReference type="EMBL" id="NOU87228.1"/>
    </source>
</evidence>
<reference evidence="1 2" key="1">
    <citation type="submission" date="2019-10" db="EMBL/GenBank/DDBJ databases">
        <title>Description of Paenibacillus choica sp. nov.</title>
        <authorList>
            <person name="Carlier A."/>
            <person name="Qi S."/>
        </authorList>
    </citation>
    <scope>NUCLEOTIDE SEQUENCE [LARGE SCALE GENOMIC DNA]</scope>
    <source>
        <strain evidence="1 2">LMG 31460</strain>
    </source>
</reference>
<accession>A0ABX1Z201</accession>
<organism evidence="1 2">
    <name type="scientific">Paenibacillus germinis</name>
    <dbReference type="NCBI Taxonomy" id="2654979"/>
    <lineage>
        <taxon>Bacteria</taxon>
        <taxon>Bacillati</taxon>
        <taxon>Bacillota</taxon>
        <taxon>Bacilli</taxon>
        <taxon>Bacillales</taxon>
        <taxon>Paenibacillaceae</taxon>
        <taxon>Paenibacillus</taxon>
    </lineage>
</organism>
<evidence type="ECO:0008006" key="3">
    <source>
        <dbReference type="Google" id="ProtNLM"/>
    </source>
</evidence>
<dbReference type="Gene3D" id="3.40.50.2300">
    <property type="match status" value="1"/>
</dbReference>
<sequence length="92" mass="10683">MKITHTVIYVYISIVKYMKLMLVDDESLALYQLQRMLSGYSWRVRLVSECGEAIERMPKLQPDVIPFGSASQWSLQLLLLLYLDVEAVDSRI</sequence>
<comment type="caution">
    <text evidence="1">The sequence shown here is derived from an EMBL/GenBank/DDBJ whole genome shotgun (WGS) entry which is preliminary data.</text>
</comment>
<dbReference type="InterPro" id="IPR011006">
    <property type="entry name" value="CheY-like_superfamily"/>
</dbReference>
<gene>
    <name evidence="1" type="ORF">GC102_15750</name>
</gene>
<dbReference type="RefSeq" id="WP_171690415.1">
    <property type="nucleotide sequence ID" value="NZ_WHOC01000076.1"/>
</dbReference>
<dbReference type="EMBL" id="WHOC01000076">
    <property type="protein sequence ID" value="NOU87228.1"/>
    <property type="molecule type" value="Genomic_DNA"/>
</dbReference>
<dbReference type="SUPFAM" id="SSF52172">
    <property type="entry name" value="CheY-like"/>
    <property type="match status" value="1"/>
</dbReference>
<name>A0ABX1Z201_9BACL</name>
<dbReference type="Proteomes" id="UP000658690">
    <property type="component" value="Unassembled WGS sequence"/>
</dbReference>